<evidence type="ECO:0000313" key="4">
    <source>
        <dbReference type="EMBL" id="USS02432.1"/>
    </source>
</evidence>
<accession>A0ABY5B754</accession>
<gene>
    <name evidence="4" type="ORF">NH397_03405</name>
</gene>
<dbReference type="PIRSF" id="PIRSF005690">
    <property type="entry name" value="GerBA"/>
    <property type="match status" value="1"/>
</dbReference>
<dbReference type="InterPro" id="IPR050768">
    <property type="entry name" value="UPF0353/GerABKA_families"/>
</dbReference>
<protein>
    <submittedName>
        <fullName evidence="4">Spore germination protein</fullName>
    </submittedName>
</protein>
<organism evidence="4 5">
    <name type="scientific">Clostridium septicum</name>
    <dbReference type="NCBI Taxonomy" id="1504"/>
    <lineage>
        <taxon>Bacteria</taxon>
        <taxon>Bacillati</taxon>
        <taxon>Bacillota</taxon>
        <taxon>Clostridia</taxon>
        <taxon>Eubacteriales</taxon>
        <taxon>Clostridiaceae</taxon>
        <taxon>Clostridium</taxon>
    </lineage>
</organism>
<feature type="transmembrane region" description="Helical" evidence="3">
    <location>
        <begin position="279"/>
        <end position="301"/>
    </location>
</feature>
<keyword evidence="5" id="KW-1185">Reference proteome</keyword>
<keyword evidence="3" id="KW-1133">Transmembrane helix</keyword>
<feature type="transmembrane region" description="Helical" evidence="3">
    <location>
        <begin position="321"/>
        <end position="339"/>
    </location>
</feature>
<feature type="transmembrane region" description="Helical" evidence="3">
    <location>
        <begin position="360"/>
        <end position="390"/>
    </location>
</feature>
<evidence type="ECO:0000256" key="3">
    <source>
        <dbReference type="SAM" id="Phobius"/>
    </source>
</evidence>
<dbReference type="Proteomes" id="UP001055437">
    <property type="component" value="Chromosome"/>
</dbReference>
<name>A0ABY5B754_CLOSE</name>
<dbReference type="PANTHER" id="PTHR22550">
    <property type="entry name" value="SPORE GERMINATION PROTEIN"/>
    <property type="match status" value="1"/>
</dbReference>
<dbReference type="RefSeq" id="WP_176712686.1">
    <property type="nucleotide sequence ID" value="NZ_CABMIZ010000022.1"/>
</dbReference>
<dbReference type="GeneID" id="303561223"/>
<keyword evidence="3" id="KW-0812">Transmembrane</keyword>
<dbReference type="InterPro" id="IPR004995">
    <property type="entry name" value="Spore_Ger"/>
</dbReference>
<evidence type="ECO:0000256" key="2">
    <source>
        <dbReference type="ARBA" id="ARBA00023136"/>
    </source>
</evidence>
<feature type="transmembrane region" description="Helical" evidence="3">
    <location>
        <begin position="396"/>
        <end position="424"/>
    </location>
</feature>
<dbReference type="Pfam" id="PF03323">
    <property type="entry name" value="GerA"/>
    <property type="match status" value="1"/>
</dbReference>
<dbReference type="EMBL" id="CP099799">
    <property type="protein sequence ID" value="USS02432.1"/>
    <property type="molecule type" value="Genomic_DNA"/>
</dbReference>
<evidence type="ECO:0000313" key="5">
    <source>
        <dbReference type="Proteomes" id="UP001055437"/>
    </source>
</evidence>
<evidence type="ECO:0000256" key="1">
    <source>
        <dbReference type="ARBA" id="ARBA00005278"/>
    </source>
</evidence>
<dbReference type="PANTHER" id="PTHR22550:SF5">
    <property type="entry name" value="LEUCINE ZIPPER PROTEIN 4"/>
    <property type="match status" value="1"/>
</dbReference>
<keyword evidence="2 3" id="KW-0472">Membrane</keyword>
<comment type="similarity">
    <text evidence="1">Belongs to the GerABKA family.</text>
</comment>
<sequence length="478" mass="53224">MMKNLDYIKEKLKNSFDVKYRTVETVLGKATIVFIDDLCNSELISDNVVFPIRGFGELQPSEGKITTLQELIDNVLNINAAGLAKDKDDAVMHVLSGDPIIIFDDFEDIVYVEAKGFPVRGVGTPETESVIKGPREGFNELIVNNVALIRRRIKNPDLKFEAVVVGEKSKTAVAVTYIDGIAPEGLINEVKEKVKNLDIRFILDTNYIEDAIKKQKSFFDTVGYTEKPDEVAAKLLEGRVAVIVDGTPFVITVPYFFLENFQMPDDYYVNRYYTNFNRILRWVAFFIATLLPGLYVAVITYHFSMIPSLFMFRLAVSRAGVPFPTFIEVIIMMLAFQLIKEAGLRLPQPIGGAMSIVSALILGDAAVGAGIASRITIIIVALSTLCYFLIPKLYGAVSFWAIILVIFAALFGIPGFLCGALLLLMQLSELDTVGYPFLFPIGSVNEYKFKDVVLRGELNRISQNIIGRGKTDESKKNK</sequence>
<proteinExistence type="inferred from homology"/>
<reference evidence="4" key="1">
    <citation type="submission" date="2022-06" db="EMBL/GenBank/DDBJ databases">
        <authorList>
            <person name="Holder M.E."/>
            <person name="Ajami N.J."/>
            <person name="Petrosino J.F."/>
        </authorList>
    </citation>
    <scope>NUCLEOTIDE SEQUENCE</scope>
    <source>
        <strain evidence="4">RMA 8861</strain>
    </source>
</reference>